<keyword evidence="1" id="KW-1133">Transmembrane helix</keyword>
<evidence type="ECO:0000313" key="3">
    <source>
        <dbReference type="Proteomes" id="UP000425817"/>
    </source>
</evidence>
<organism evidence="2 3">
    <name type="scientific">Variovorax paradoxus</name>
    <dbReference type="NCBI Taxonomy" id="34073"/>
    <lineage>
        <taxon>Bacteria</taxon>
        <taxon>Pseudomonadati</taxon>
        <taxon>Pseudomonadota</taxon>
        <taxon>Betaproteobacteria</taxon>
        <taxon>Burkholderiales</taxon>
        <taxon>Comamonadaceae</taxon>
        <taxon>Variovorax</taxon>
    </lineage>
</organism>
<reference evidence="2 3" key="1">
    <citation type="submission" date="2019-12" db="EMBL/GenBank/DDBJ databases">
        <title>Hybrid Genome Assemblies of two High G+C Isolates from Undergraduate Microbiology Courses.</title>
        <authorList>
            <person name="Ne Ville C.J."/>
            <person name="Enright D."/>
            <person name="Hernandez I."/>
            <person name="Dodsworth J."/>
            <person name="Orwin P.M."/>
        </authorList>
    </citation>
    <scope>NUCLEOTIDE SEQUENCE [LARGE SCALE GENOMIC DNA]</scope>
    <source>
        <strain evidence="2 3">CSUSB</strain>
    </source>
</reference>
<dbReference type="Proteomes" id="UP000425817">
    <property type="component" value="Chromosome"/>
</dbReference>
<keyword evidence="1" id="KW-0812">Transmembrane</keyword>
<dbReference type="EMBL" id="CP046622">
    <property type="protein sequence ID" value="QGW81897.1"/>
    <property type="molecule type" value="Genomic_DNA"/>
</dbReference>
<dbReference type="RefSeq" id="WP_157613281.1">
    <property type="nucleotide sequence ID" value="NZ_CP046622.1"/>
</dbReference>
<evidence type="ECO:0008006" key="4">
    <source>
        <dbReference type="Google" id="ProtNLM"/>
    </source>
</evidence>
<dbReference type="AlphaFoldDB" id="A0A6I6HIT5"/>
<gene>
    <name evidence="2" type="ORF">GOQ09_09975</name>
</gene>
<name>A0A6I6HIT5_VARPD</name>
<evidence type="ECO:0000313" key="2">
    <source>
        <dbReference type="EMBL" id="QGW81897.1"/>
    </source>
</evidence>
<evidence type="ECO:0000256" key="1">
    <source>
        <dbReference type="SAM" id="Phobius"/>
    </source>
</evidence>
<keyword evidence="1" id="KW-0472">Membrane</keyword>
<dbReference type="OrthoDB" id="8860382at2"/>
<sequence length="193" mass="21788">MSRLSGSNSTSTSHWGSPLVIAQLIYFSAMVGLGVFLPDSVLEGNAWKRDFSDFMASFVPQIDRITALDIEPGVNRFYFSILWATSPALFGLLFLNIYRTRSTLRKLWDTPLRKVLLSMCGLAMMLAWTQHLWFVESSMRLSLFLFGSTIGRSFFAQLAFYIGAVFCIAALMVWCVGCLNGYISRNGKEKHHE</sequence>
<protein>
    <recommendedName>
        <fullName evidence="4">Transmembrane protein</fullName>
    </recommendedName>
</protein>
<proteinExistence type="predicted"/>
<feature type="transmembrane region" description="Helical" evidence="1">
    <location>
        <begin position="77"/>
        <end position="95"/>
    </location>
</feature>
<accession>A0A6I6HIT5</accession>
<feature type="transmembrane region" description="Helical" evidence="1">
    <location>
        <begin position="20"/>
        <end position="37"/>
    </location>
</feature>
<feature type="transmembrane region" description="Helical" evidence="1">
    <location>
        <begin position="154"/>
        <end position="183"/>
    </location>
</feature>
<feature type="transmembrane region" description="Helical" evidence="1">
    <location>
        <begin position="115"/>
        <end position="134"/>
    </location>
</feature>